<evidence type="ECO:0000256" key="2">
    <source>
        <dbReference type="ARBA" id="ARBA00023125"/>
    </source>
</evidence>
<dbReference type="Pfam" id="PF07366">
    <property type="entry name" value="SnoaL"/>
    <property type="match status" value="1"/>
</dbReference>
<dbReference type="Gene3D" id="1.10.10.60">
    <property type="entry name" value="Homeodomain-like"/>
    <property type="match status" value="1"/>
</dbReference>
<evidence type="ECO:0000313" key="5">
    <source>
        <dbReference type="EMBL" id="GAA4404109.1"/>
    </source>
</evidence>
<gene>
    <name evidence="5" type="ORF">GCM10023187_20960</name>
</gene>
<name>A0ABP8KE08_9BACT</name>
<evidence type="ECO:0000313" key="6">
    <source>
        <dbReference type="Proteomes" id="UP001500936"/>
    </source>
</evidence>
<sequence length="477" mass="54698">MVREPGVKEIGTDIGRITLNTDLYKLHKTGEGHSEFGMDKTAELLDGGFGLYSTTDVRKNIGPVKTQYYRISLTRQDSARFDIGLETYQPYRNCILFGIPGQVFSFYDVSEDFLAYYMLFGEQFISHSLLKAGQQEYFPFLTYAGLQCFELNTDTASEIEAIIFKINDEVSKRQFMCHDVICLYIQLILIHANRHYGAILRTGQATSNSLQHLYTSYLKLVSRQFLTVRRVADYADMLHVSPDYLNRAIKSCSDKTAHELINNMMLMEAKAYLLYADLSIAEIAYKLDFADPSHFNRFFRNLPRWSLESSRKYPIHGRIRSMSLSAAIMNFGCLINHTTAMTTEQNKVLVRWINKEFIEGGNLQTFNEIFAEDFVNYTAPPGSPQNRDGVVYFFNHLLKPAFPDLTVEIHEMIAEGDKVITRKSFHATHKGEFFGVQPTHKEVVMDVIDIIQLRDGKYIGHWGILDVHRLLAQLSAQ</sequence>
<keyword evidence="6" id="KW-1185">Reference proteome</keyword>
<organism evidence="5 6">
    <name type="scientific">Nibrella viscosa</name>
    <dbReference type="NCBI Taxonomy" id="1084524"/>
    <lineage>
        <taxon>Bacteria</taxon>
        <taxon>Pseudomonadati</taxon>
        <taxon>Bacteroidota</taxon>
        <taxon>Cytophagia</taxon>
        <taxon>Cytophagales</taxon>
        <taxon>Spirosomataceae</taxon>
        <taxon>Nibrella</taxon>
    </lineage>
</organism>
<keyword evidence="2" id="KW-0238">DNA-binding</keyword>
<dbReference type="RefSeq" id="WP_345266747.1">
    <property type="nucleotide sequence ID" value="NZ_BAABHB010000003.1"/>
</dbReference>
<evidence type="ECO:0000256" key="3">
    <source>
        <dbReference type="ARBA" id="ARBA00023163"/>
    </source>
</evidence>
<keyword evidence="3" id="KW-0804">Transcription</keyword>
<accession>A0ABP8KE08</accession>
<dbReference type="SMART" id="SM00342">
    <property type="entry name" value="HTH_ARAC"/>
    <property type="match status" value="1"/>
</dbReference>
<proteinExistence type="predicted"/>
<dbReference type="Gene3D" id="3.10.450.50">
    <property type="match status" value="1"/>
</dbReference>
<dbReference type="Pfam" id="PF12833">
    <property type="entry name" value="HTH_18"/>
    <property type="match status" value="1"/>
</dbReference>
<dbReference type="InterPro" id="IPR009959">
    <property type="entry name" value="Cyclase_SnoaL-like"/>
</dbReference>
<comment type="caution">
    <text evidence="5">The sequence shown here is derived from an EMBL/GenBank/DDBJ whole genome shotgun (WGS) entry which is preliminary data.</text>
</comment>
<evidence type="ECO:0000259" key="4">
    <source>
        <dbReference type="PROSITE" id="PS01124"/>
    </source>
</evidence>
<dbReference type="SUPFAM" id="SSF54427">
    <property type="entry name" value="NTF2-like"/>
    <property type="match status" value="1"/>
</dbReference>
<dbReference type="InterPro" id="IPR018060">
    <property type="entry name" value="HTH_AraC"/>
</dbReference>
<dbReference type="InterPro" id="IPR009057">
    <property type="entry name" value="Homeodomain-like_sf"/>
</dbReference>
<reference evidence="6" key="1">
    <citation type="journal article" date="2019" name="Int. J. Syst. Evol. Microbiol.">
        <title>The Global Catalogue of Microorganisms (GCM) 10K type strain sequencing project: providing services to taxonomists for standard genome sequencing and annotation.</title>
        <authorList>
            <consortium name="The Broad Institute Genomics Platform"/>
            <consortium name="The Broad Institute Genome Sequencing Center for Infectious Disease"/>
            <person name="Wu L."/>
            <person name="Ma J."/>
        </authorList>
    </citation>
    <scope>NUCLEOTIDE SEQUENCE [LARGE SCALE GENOMIC DNA]</scope>
    <source>
        <strain evidence="6">JCM 17925</strain>
    </source>
</reference>
<feature type="domain" description="HTH araC/xylS-type" evidence="4">
    <location>
        <begin position="215"/>
        <end position="313"/>
    </location>
</feature>
<protein>
    <recommendedName>
        <fullName evidence="4">HTH araC/xylS-type domain-containing protein</fullName>
    </recommendedName>
</protein>
<dbReference type="EMBL" id="BAABHB010000003">
    <property type="protein sequence ID" value="GAA4404109.1"/>
    <property type="molecule type" value="Genomic_DNA"/>
</dbReference>
<dbReference type="SUPFAM" id="SSF46689">
    <property type="entry name" value="Homeodomain-like"/>
    <property type="match status" value="1"/>
</dbReference>
<keyword evidence="1" id="KW-0805">Transcription regulation</keyword>
<dbReference type="PANTHER" id="PTHR43280">
    <property type="entry name" value="ARAC-FAMILY TRANSCRIPTIONAL REGULATOR"/>
    <property type="match status" value="1"/>
</dbReference>
<dbReference type="PROSITE" id="PS01124">
    <property type="entry name" value="HTH_ARAC_FAMILY_2"/>
    <property type="match status" value="1"/>
</dbReference>
<dbReference type="InterPro" id="IPR032710">
    <property type="entry name" value="NTF2-like_dom_sf"/>
</dbReference>
<dbReference type="Proteomes" id="UP001500936">
    <property type="component" value="Unassembled WGS sequence"/>
</dbReference>
<dbReference type="PANTHER" id="PTHR43280:SF32">
    <property type="entry name" value="TRANSCRIPTIONAL REGULATORY PROTEIN"/>
    <property type="match status" value="1"/>
</dbReference>
<evidence type="ECO:0000256" key="1">
    <source>
        <dbReference type="ARBA" id="ARBA00023015"/>
    </source>
</evidence>